<dbReference type="Pfam" id="PF13540">
    <property type="entry name" value="RCC1_2"/>
    <property type="match status" value="4"/>
</dbReference>
<feature type="region of interest" description="Disordered" evidence="2">
    <location>
        <begin position="351"/>
        <end position="385"/>
    </location>
</feature>
<feature type="compositionally biased region" description="Basic and acidic residues" evidence="2">
    <location>
        <begin position="764"/>
        <end position="777"/>
    </location>
</feature>
<feature type="region of interest" description="Disordered" evidence="2">
    <location>
        <begin position="529"/>
        <end position="569"/>
    </location>
</feature>
<evidence type="ECO:0000256" key="2">
    <source>
        <dbReference type="SAM" id="MobiDB-lite"/>
    </source>
</evidence>
<feature type="region of interest" description="Disordered" evidence="2">
    <location>
        <begin position="747"/>
        <end position="803"/>
    </location>
</feature>
<dbReference type="PRINTS" id="PR00633">
    <property type="entry name" value="RCCNDNSATION"/>
</dbReference>
<dbReference type="SUPFAM" id="SSF50985">
    <property type="entry name" value="RCC1/BLIP-II"/>
    <property type="match status" value="2"/>
</dbReference>
<dbReference type="PROSITE" id="PS00626">
    <property type="entry name" value="RCC1_2"/>
    <property type="match status" value="2"/>
</dbReference>
<dbReference type="InterPro" id="IPR000408">
    <property type="entry name" value="Reg_chr_condens"/>
</dbReference>
<reference evidence="3" key="1">
    <citation type="submission" date="2014-11" db="EMBL/GenBank/DDBJ databases">
        <authorList>
            <person name="Otto D Thomas"/>
            <person name="Naeem Raeece"/>
        </authorList>
    </citation>
    <scope>NUCLEOTIDE SEQUENCE</scope>
</reference>
<protein>
    <submittedName>
        <fullName evidence="3">Uncharacterized protein</fullName>
    </submittedName>
</protein>
<gene>
    <name evidence="3" type="ORF">Cvel_26082</name>
</gene>
<feature type="region of interest" description="Disordered" evidence="2">
    <location>
        <begin position="402"/>
        <end position="429"/>
    </location>
</feature>
<dbReference type="VEuPathDB" id="CryptoDB:Cvel_26082"/>
<accession>A0A0G4HCD5</accession>
<feature type="compositionally biased region" description="Basic and acidic residues" evidence="2">
    <location>
        <begin position="647"/>
        <end position="665"/>
    </location>
</feature>
<feature type="compositionally biased region" description="Basic and acidic residues" evidence="2">
    <location>
        <begin position="529"/>
        <end position="542"/>
    </location>
</feature>
<feature type="compositionally biased region" description="Basic residues" evidence="2">
    <location>
        <begin position="543"/>
        <end position="552"/>
    </location>
</feature>
<name>A0A0G4HCD5_9ALVE</name>
<feature type="compositionally biased region" description="Basic and acidic residues" evidence="2">
    <location>
        <begin position="354"/>
        <end position="372"/>
    </location>
</feature>
<feature type="compositionally biased region" description="Basic and acidic residues" evidence="2">
    <location>
        <begin position="680"/>
        <end position="709"/>
    </location>
</feature>
<dbReference type="EMBL" id="CDMZ01002253">
    <property type="protein sequence ID" value="CEM41529.1"/>
    <property type="molecule type" value="Genomic_DNA"/>
</dbReference>
<feature type="region of interest" description="Disordered" evidence="2">
    <location>
        <begin position="1001"/>
        <end position="1032"/>
    </location>
</feature>
<dbReference type="InterPro" id="IPR009091">
    <property type="entry name" value="RCC1/BLIP-II"/>
</dbReference>
<dbReference type="Gene3D" id="2.130.10.30">
    <property type="entry name" value="Regulator of chromosome condensation 1/beta-lactamase-inhibitor protein II"/>
    <property type="match status" value="2"/>
</dbReference>
<proteinExistence type="predicted"/>
<feature type="region of interest" description="Disordered" evidence="2">
    <location>
        <begin position="628"/>
        <end position="714"/>
    </location>
</feature>
<dbReference type="AlphaFoldDB" id="A0A0G4HCD5"/>
<dbReference type="PANTHER" id="PTHR45982:SF1">
    <property type="entry name" value="REGULATOR OF CHROMOSOME CONDENSATION"/>
    <property type="match status" value="1"/>
</dbReference>
<feature type="repeat" description="RCC1" evidence="1">
    <location>
        <begin position="844"/>
        <end position="918"/>
    </location>
</feature>
<organism evidence="3">
    <name type="scientific">Chromera velia CCMP2878</name>
    <dbReference type="NCBI Taxonomy" id="1169474"/>
    <lineage>
        <taxon>Eukaryota</taxon>
        <taxon>Sar</taxon>
        <taxon>Alveolata</taxon>
        <taxon>Colpodellida</taxon>
        <taxon>Chromeraceae</taxon>
        <taxon>Chromera</taxon>
    </lineage>
</organism>
<dbReference type="InterPro" id="IPR051553">
    <property type="entry name" value="Ran_GTPase-activating"/>
</dbReference>
<dbReference type="PANTHER" id="PTHR45982">
    <property type="entry name" value="REGULATOR OF CHROMOSOME CONDENSATION"/>
    <property type="match status" value="1"/>
</dbReference>
<feature type="compositionally biased region" description="Gly residues" evidence="2">
    <location>
        <begin position="559"/>
        <end position="569"/>
    </location>
</feature>
<evidence type="ECO:0000313" key="3">
    <source>
        <dbReference type="EMBL" id="CEM41529.1"/>
    </source>
</evidence>
<feature type="compositionally biased region" description="Basic and acidic residues" evidence="2">
    <location>
        <begin position="494"/>
        <end position="507"/>
    </location>
</feature>
<sequence>MVREGTMATKQQSHKKLLTSTDWIWTPPEKGSSCTPTLVFCWGKLFSSAEQIAEGTSVASASELGASLAKAREFAHFLRGAGVGEDSHGLRGDGEGRGGGGLMRGLTGRFGGVMPGVGVGVSLETGGEGGGGMSGVELSGIGAGGGGRQVRANEREKDRRVVCECGGANVPGKNGIGGMALPSLSGVSAIFDQLFDAPIRQVAVGSSHLILLGAGGEVWACGSNQRGQCGVVVAREVEGSSVGAEEEGERESTCLDIEVREYVSSPELVLGGRGRKSSVSGQRRHLPWVSALEGLEESEREEVRERTGLDLRVGSLRVKEIAAGAFHSVALTDAGEIFLWGSREVAGVASSFVSEDRPAENPKEKEDNRERSPPVSGQTEGGDLVDGLGFVCQSNGVSRLRANLRGRDENENKAGAVEEQEGDGQRQEGVEGEFEVAFGEREMAKRMRESAWAELDRVANAVVRKSVLSASAASTRDGKNEDALRSSSPFFDLMKMEESGGGRDQRTTDLPPSLQDDVVFPAALRVRSNKREKDKKEAEAASKKRTAGKGPRRLLSAVGQGGSVRQGGGWKVDEESFERFTAIGSRDRQVFCAAESGNLYAWGLVCGLVALHEPTLLHCFRDPGPNPSSLLPSGRRGVSPSVDTDSSPERRQQMKGEKERGRQEGMEGEAAVSFSFSGDKGGRGHRGEVHGERDRVPSREGEGEAEHGMGPESQPYGITQLAVGGHFVAVLDSLGALWVLGDDSFSETGGGGRRALGSSARAVGEGRRASRKGERRAGGRGRNADTAGLPHPQTHSGHADIPPTAAVSLRGTLLDGLSPFKLKSTGVKRIAAGKRHGLLIRDDGRMMAWGANGSGQCGVGGEGGVTELEAWRAPRRQTQRREVIGRPERLPMLTAQRARLRARDVAAGETHSASVSDDGRLFMWGKGGDGRLCLAGGQWKEGLGVPEQEGGGVQPGTAIASTLEEGCFRPRLIHSLLHMKVAAVGLGDECTVVVCGDGGGSKCSPGAQSADEGGGSSEGSASAGRRRESKHV</sequence>
<evidence type="ECO:0000256" key="1">
    <source>
        <dbReference type="PROSITE-ProRule" id="PRU00235"/>
    </source>
</evidence>
<feature type="region of interest" description="Disordered" evidence="2">
    <location>
        <begin position="470"/>
        <end position="514"/>
    </location>
</feature>
<dbReference type="PROSITE" id="PS50012">
    <property type="entry name" value="RCC1_3"/>
    <property type="match status" value="1"/>
</dbReference>